<feature type="transmembrane region" description="Helical" evidence="1">
    <location>
        <begin position="12"/>
        <end position="34"/>
    </location>
</feature>
<feature type="transmembrane region" description="Helical" evidence="1">
    <location>
        <begin position="212"/>
        <end position="233"/>
    </location>
</feature>
<proteinExistence type="predicted"/>
<gene>
    <name evidence="2" type="ORF">HYG85_18150</name>
</gene>
<dbReference type="KEGG" id="vgu:HYG85_18150"/>
<keyword evidence="1" id="KW-0812">Transmembrane</keyword>
<dbReference type="EMBL" id="CP058561">
    <property type="protein sequence ID" value="QUH30737.1"/>
    <property type="molecule type" value="Genomic_DNA"/>
</dbReference>
<feature type="transmembrane region" description="Helical" evidence="1">
    <location>
        <begin position="84"/>
        <end position="110"/>
    </location>
</feature>
<evidence type="ECO:0000313" key="3">
    <source>
        <dbReference type="Proteomes" id="UP000677305"/>
    </source>
</evidence>
<evidence type="ECO:0000313" key="2">
    <source>
        <dbReference type="EMBL" id="QUH30737.1"/>
    </source>
</evidence>
<protein>
    <submittedName>
        <fullName evidence="2">Uncharacterized protein</fullName>
    </submittedName>
</protein>
<keyword evidence="3" id="KW-1185">Reference proteome</keyword>
<organism evidence="2 3">
    <name type="scientific">Vallitalea guaymasensis</name>
    <dbReference type="NCBI Taxonomy" id="1185412"/>
    <lineage>
        <taxon>Bacteria</taxon>
        <taxon>Bacillati</taxon>
        <taxon>Bacillota</taxon>
        <taxon>Clostridia</taxon>
        <taxon>Lachnospirales</taxon>
        <taxon>Vallitaleaceae</taxon>
        <taxon>Vallitalea</taxon>
    </lineage>
</organism>
<feature type="transmembrane region" description="Helical" evidence="1">
    <location>
        <begin position="122"/>
        <end position="141"/>
    </location>
</feature>
<feature type="transmembrane region" description="Helical" evidence="1">
    <location>
        <begin position="179"/>
        <end position="200"/>
    </location>
</feature>
<evidence type="ECO:0000256" key="1">
    <source>
        <dbReference type="SAM" id="Phobius"/>
    </source>
</evidence>
<dbReference type="Proteomes" id="UP000677305">
    <property type="component" value="Chromosome"/>
</dbReference>
<feature type="transmembrane region" description="Helical" evidence="1">
    <location>
        <begin position="150"/>
        <end position="173"/>
    </location>
</feature>
<dbReference type="RefSeq" id="WP_212690870.1">
    <property type="nucleotide sequence ID" value="NZ_CP058561.1"/>
</dbReference>
<reference evidence="2 3" key="1">
    <citation type="submission" date="2020-07" db="EMBL/GenBank/DDBJ databases">
        <title>Vallitalea guaymasensis genome.</title>
        <authorList>
            <person name="Postec A."/>
        </authorList>
    </citation>
    <scope>NUCLEOTIDE SEQUENCE [LARGE SCALE GENOMIC DNA]</scope>
    <source>
        <strain evidence="2 3">Ra1766G1</strain>
    </source>
</reference>
<sequence length="350" mass="40153">MKSLIKYEFKRDFYKIICVIIGVIICTCLAKTLIYPNQHYKMVLFQEIVIIVGFLYVIDKKIAHLAKNVIFENKEHMMLIPKSILQILSANALVVYLYCIVFVSILLSTLDISNSIKILRGFIYINIAFLVYVLFTCLYIISGQIIKKPLLATISGLLVTTSIIIILILNGALEIFTTRIVISTLLIILLSILGIIGIAVSLGHKFNKKKSVTIVGVLIILSILNLGIIIHSYSNRIIENIDIPFTSDERVIGKWKTVDFVEDYQGYTPKETERKLYINSLTFNEDGSIQERKESNWTKGFVLAFPFEHSKSQYIIQVINGNTYLFVQWKSGDYIYRHQKPNYYVLRKVD</sequence>
<accession>A0A8J8MD28</accession>
<dbReference type="AlphaFoldDB" id="A0A8J8MD28"/>
<keyword evidence="1" id="KW-0472">Membrane</keyword>
<name>A0A8J8MD28_9FIRM</name>
<keyword evidence="1" id="KW-1133">Transmembrane helix</keyword>